<keyword evidence="7 11" id="KW-0067">ATP-binding</keyword>
<dbReference type="Proteomes" id="UP000186406">
    <property type="component" value="Unassembled WGS sequence"/>
</dbReference>
<dbReference type="InterPro" id="IPR050107">
    <property type="entry name" value="ABC_carbohydrate_import_ATPase"/>
</dbReference>
<protein>
    <submittedName>
        <fullName evidence="11">Ribose transport system ATP-binding protein</fullName>
    </submittedName>
</protein>
<dbReference type="InterPro" id="IPR003593">
    <property type="entry name" value="AAA+_ATPase"/>
</dbReference>
<evidence type="ECO:0000256" key="6">
    <source>
        <dbReference type="ARBA" id="ARBA00022741"/>
    </source>
</evidence>
<dbReference type="GO" id="GO:0016887">
    <property type="term" value="F:ATP hydrolysis activity"/>
    <property type="evidence" value="ECO:0007669"/>
    <property type="project" value="InterPro"/>
</dbReference>
<proteinExistence type="inferred from homology"/>
<evidence type="ECO:0000313" key="11">
    <source>
        <dbReference type="EMBL" id="SHO66527.1"/>
    </source>
</evidence>
<evidence type="ECO:0000256" key="5">
    <source>
        <dbReference type="ARBA" id="ARBA00022737"/>
    </source>
</evidence>
<keyword evidence="12" id="KW-1185">Reference proteome</keyword>
<evidence type="ECO:0000256" key="7">
    <source>
        <dbReference type="ARBA" id="ARBA00022840"/>
    </source>
</evidence>
<feature type="domain" description="ABC transporter" evidence="10">
    <location>
        <begin position="257"/>
        <end position="499"/>
    </location>
</feature>
<evidence type="ECO:0000259" key="10">
    <source>
        <dbReference type="PROSITE" id="PS50893"/>
    </source>
</evidence>
<dbReference type="CDD" id="cd03216">
    <property type="entry name" value="ABC_Carb_Monos_I"/>
    <property type="match status" value="1"/>
</dbReference>
<keyword evidence="6" id="KW-0547">Nucleotide-binding</keyword>
<evidence type="ECO:0000256" key="2">
    <source>
        <dbReference type="ARBA" id="ARBA00022448"/>
    </source>
</evidence>
<dbReference type="PROSITE" id="PS50893">
    <property type="entry name" value="ABC_TRANSPORTER_2"/>
    <property type="match status" value="2"/>
</dbReference>
<dbReference type="PANTHER" id="PTHR43790:SF3">
    <property type="entry name" value="D-ALLOSE IMPORT ATP-BINDING PROTEIN ALSA-RELATED"/>
    <property type="match status" value="1"/>
</dbReference>
<dbReference type="AlphaFoldDB" id="A0A1M7ZNS4"/>
<dbReference type="RefSeq" id="WP_073630437.1">
    <property type="nucleotide sequence ID" value="NZ_FRXO01000006.1"/>
</dbReference>
<keyword evidence="5" id="KW-0677">Repeat</keyword>
<dbReference type="STRING" id="1123029.SAMN02745172_03186"/>
<keyword evidence="2" id="KW-0813">Transport</keyword>
<dbReference type="SMART" id="SM00382">
    <property type="entry name" value="AAA"/>
    <property type="match status" value="1"/>
</dbReference>
<evidence type="ECO:0000256" key="3">
    <source>
        <dbReference type="ARBA" id="ARBA00022475"/>
    </source>
</evidence>
<keyword evidence="4" id="KW-0762">Sugar transport</keyword>
<dbReference type="OrthoDB" id="9805029at2"/>
<dbReference type="InterPro" id="IPR017871">
    <property type="entry name" value="ABC_transporter-like_CS"/>
</dbReference>
<dbReference type="EMBL" id="FRXO01000006">
    <property type="protein sequence ID" value="SHO66527.1"/>
    <property type="molecule type" value="Genomic_DNA"/>
</dbReference>
<keyword evidence="3" id="KW-1003">Cell membrane</keyword>
<dbReference type="InterPro" id="IPR003439">
    <property type="entry name" value="ABC_transporter-like_ATP-bd"/>
</dbReference>
<keyword evidence="9" id="KW-0472">Membrane</keyword>
<evidence type="ECO:0000256" key="8">
    <source>
        <dbReference type="ARBA" id="ARBA00022967"/>
    </source>
</evidence>
<evidence type="ECO:0000256" key="4">
    <source>
        <dbReference type="ARBA" id="ARBA00022597"/>
    </source>
</evidence>
<dbReference type="InterPro" id="IPR027417">
    <property type="entry name" value="P-loop_NTPase"/>
</dbReference>
<keyword evidence="8" id="KW-1278">Translocase</keyword>
<feature type="domain" description="ABC transporter" evidence="10">
    <location>
        <begin position="12"/>
        <end position="246"/>
    </location>
</feature>
<evidence type="ECO:0000256" key="9">
    <source>
        <dbReference type="ARBA" id="ARBA00023136"/>
    </source>
</evidence>
<evidence type="ECO:0000256" key="1">
    <source>
        <dbReference type="ARBA" id="ARBA00005417"/>
    </source>
</evidence>
<accession>A0A1M7ZNS4</accession>
<reference evidence="11 12" key="1">
    <citation type="submission" date="2016-12" db="EMBL/GenBank/DDBJ databases">
        <authorList>
            <person name="Song W.-J."/>
            <person name="Kurnit D.M."/>
        </authorList>
    </citation>
    <scope>NUCLEOTIDE SEQUENCE [LARGE SCALE GENOMIC DNA]</scope>
    <source>
        <strain evidence="11 12">DSM 19599</strain>
    </source>
</reference>
<evidence type="ECO:0000313" key="12">
    <source>
        <dbReference type="Proteomes" id="UP000186406"/>
    </source>
</evidence>
<sequence length="508" mass="54410">MSDNTRADAPVLELRDLRKDFSGVEVLKGISLSFERGEVHGILGENGAGKSTLIKILTGVYSHSSGDVLLNGEPVVIHKPADARRHGIGAVYQDAELAGSFTVAESILLGAEPGGAFVKRKAIRREASEIMAQIGITLDPDRLVSTLSAAEAQMVTLATLFHRRYKIIILDEPTARLSATEADLLFALIETFRREGITILYISHRLGEVRQLCDRATILRDGRVSGTLRRGEIQEDVVTTMMVNRSASDLDIANPGLAQQRVVLEMRQVSTARLAPFDISVRAGEVLGITGPVGSGMEQIERILGGLGAFEGEVRVNGTAVRLGSPGAAQKAGIALIPEERRKQALFPNLSLGENVSLPALDKLSSLGLVSSSRKRVYADAIIDRLHVFPKAPDRPIRFFSGGNQQKAVIGKWLERKASIYVFVEPTSGVDVGAIRQIYEVILGMAAAGAAIVVISTSIKELLALSETIAVIHDGTVSASGPRGMFDRDSLLALAMGKRQLASTAVSI</sequence>
<dbReference type="GO" id="GO:0005524">
    <property type="term" value="F:ATP binding"/>
    <property type="evidence" value="ECO:0007669"/>
    <property type="project" value="UniProtKB-KW"/>
</dbReference>
<dbReference type="PANTHER" id="PTHR43790">
    <property type="entry name" value="CARBOHYDRATE TRANSPORT ATP-BINDING PROTEIN MG119-RELATED"/>
    <property type="match status" value="1"/>
</dbReference>
<dbReference type="Gene3D" id="3.40.50.300">
    <property type="entry name" value="P-loop containing nucleotide triphosphate hydrolases"/>
    <property type="match status" value="2"/>
</dbReference>
<dbReference type="CDD" id="cd03215">
    <property type="entry name" value="ABC_Carb_Monos_II"/>
    <property type="match status" value="1"/>
</dbReference>
<dbReference type="PROSITE" id="PS00211">
    <property type="entry name" value="ABC_TRANSPORTER_1"/>
    <property type="match status" value="1"/>
</dbReference>
<comment type="similarity">
    <text evidence="1">Belongs to the ABC transporter superfamily.</text>
</comment>
<name>A0A1M7ZNS4_9HYPH</name>
<gene>
    <name evidence="11" type="ORF">SAMN02745172_03186</name>
</gene>
<organism evidence="11 12">
    <name type="scientific">Pseudoxanthobacter soli DSM 19599</name>
    <dbReference type="NCBI Taxonomy" id="1123029"/>
    <lineage>
        <taxon>Bacteria</taxon>
        <taxon>Pseudomonadati</taxon>
        <taxon>Pseudomonadota</taxon>
        <taxon>Alphaproteobacteria</taxon>
        <taxon>Hyphomicrobiales</taxon>
        <taxon>Segnochrobactraceae</taxon>
        <taxon>Pseudoxanthobacter</taxon>
    </lineage>
</organism>
<dbReference type="Pfam" id="PF00005">
    <property type="entry name" value="ABC_tran"/>
    <property type="match status" value="2"/>
</dbReference>
<dbReference type="SUPFAM" id="SSF52540">
    <property type="entry name" value="P-loop containing nucleoside triphosphate hydrolases"/>
    <property type="match status" value="2"/>
</dbReference>